<evidence type="ECO:0000313" key="2">
    <source>
        <dbReference type="Proteomes" id="UP000004169"/>
    </source>
</evidence>
<dbReference type="OrthoDB" id="7278537at2"/>
<accession>H8FP70</accession>
<dbReference type="RefSeq" id="WP_002726179.1">
    <property type="nucleotide sequence ID" value="NZ_CAHP01000010.1"/>
</dbReference>
<dbReference type="eggNOG" id="ENOG5032V6V">
    <property type="taxonomic scope" value="Bacteria"/>
</dbReference>
<dbReference type="AlphaFoldDB" id="H8FP70"/>
<evidence type="ECO:0000313" key="1">
    <source>
        <dbReference type="EMBL" id="CCG40158.1"/>
    </source>
</evidence>
<name>H8FP70_MAGML</name>
<protein>
    <recommendedName>
        <fullName evidence="3">Phage protein</fullName>
    </recommendedName>
</protein>
<reference evidence="1 2" key="1">
    <citation type="journal article" date="2012" name="J. Bacteriol.">
        <title>Draft Genome Sequence of the Purple Photosynthetic Bacterium Phaeospirillum molischianum DSM120, a Particularly Versatile Bacterium.</title>
        <authorList>
            <person name="Duquesne K."/>
            <person name="Prima V."/>
            <person name="Ji B."/>
            <person name="Rouy Z."/>
            <person name="Medigue C."/>
            <person name="Talla E."/>
            <person name="Sturgis J.N."/>
        </authorList>
    </citation>
    <scope>NUCLEOTIDE SEQUENCE [LARGE SCALE GENOMIC DNA]</scope>
    <source>
        <strain evidence="2">DSM120</strain>
    </source>
</reference>
<sequence>MASSPVKICNLALSHLGAGAIAALTEGSAEANACNLHYDTARDAVLRDFPWNFATKRAVLAALSETVPAPWSYLYALPTDCLLAREIVNTTGTTRIPFSVESNSGGTARILLTDQASATLVYTARVTEAALFDPMFVEALSWRLAASICMPITRDRNIMQMAQTMYLNAIAQAQRADGNEGQADTPADADWIVARGIGGGDTRYPWRP</sequence>
<dbReference type="Proteomes" id="UP000004169">
    <property type="component" value="Unassembled WGS sequence"/>
</dbReference>
<keyword evidence="2" id="KW-1185">Reference proteome</keyword>
<gene>
    <name evidence="1" type="ORF">PHAMO_180127</name>
</gene>
<evidence type="ECO:0008006" key="3">
    <source>
        <dbReference type="Google" id="ProtNLM"/>
    </source>
</evidence>
<proteinExistence type="predicted"/>
<dbReference type="EMBL" id="CAHP01000010">
    <property type="protein sequence ID" value="CCG40158.1"/>
    <property type="molecule type" value="Genomic_DNA"/>
</dbReference>
<comment type="caution">
    <text evidence="1">The sequence shown here is derived from an EMBL/GenBank/DDBJ whole genome shotgun (WGS) entry which is preliminary data.</text>
</comment>
<organism evidence="1 2">
    <name type="scientific">Magnetospirillum molischianum DSM 120</name>
    <dbReference type="NCBI Taxonomy" id="1150626"/>
    <lineage>
        <taxon>Bacteria</taxon>
        <taxon>Pseudomonadati</taxon>
        <taxon>Pseudomonadota</taxon>
        <taxon>Alphaproteobacteria</taxon>
        <taxon>Rhodospirillales</taxon>
        <taxon>Rhodospirillaceae</taxon>
        <taxon>Magnetospirillum</taxon>
    </lineage>
</organism>
<dbReference type="STRING" id="1150626.PHAMO_180127"/>